<evidence type="ECO:0000256" key="5">
    <source>
        <dbReference type="SAM" id="MobiDB-lite"/>
    </source>
</evidence>
<dbReference type="OrthoDB" id="408493at2759"/>
<feature type="compositionally biased region" description="Polar residues" evidence="5">
    <location>
        <begin position="451"/>
        <end position="461"/>
    </location>
</feature>
<protein>
    <recommendedName>
        <fullName evidence="10">EamA domain-containing protein</fullName>
    </recommendedName>
</protein>
<dbReference type="SUPFAM" id="SSF103481">
    <property type="entry name" value="Multidrug resistance efflux transporter EmrE"/>
    <property type="match status" value="1"/>
</dbReference>
<proteinExistence type="predicted"/>
<dbReference type="FunCoup" id="A0A409VQG3">
    <property type="interactions" value="85"/>
</dbReference>
<evidence type="ECO:0000256" key="3">
    <source>
        <dbReference type="ARBA" id="ARBA00022989"/>
    </source>
</evidence>
<evidence type="ECO:0008006" key="10">
    <source>
        <dbReference type="Google" id="ProtNLM"/>
    </source>
</evidence>
<gene>
    <name evidence="8" type="ORF">CVT26_003433</name>
</gene>
<accession>A0A409VQG3</accession>
<keyword evidence="4 6" id="KW-0472">Membrane</keyword>
<dbReference type="InParanoid" id="A0A409VQG3"/>
<dbReference type="GO" id="GO:0000139">
    <property type="term" value="C:Golgi membrane"/>
    <property type="evidence" value="ECO:0007669"/>
    <property type="project" value="InterPro"/>
</dbReference>
<feature type="signal peptide" evidence="7">
    <location>
        <begin position="1"/>
        <end position="20"/>
    </location>
</feature>
<dbReference type="AlphaFoldDB" id="A0A409VQG3"/>
<evidence type="ECO:0000256" key="4">
    <source>
        <dbReference type="ARBA" id="ARBA00023136"/>
    </source>
</evidence>
<evidence type="ECO:0000256" key="6">
    <source>
        <dbReference type="SAM" id="Phobius"/>
    </source>
</evidence>
<dbReference type="InterPro" id="IPR007271">
    <property type="entry name" value="Nuc_sug_transpt"/>
</dbReference>
<keyword evidence="2 6" id="KW-0812">Transmembrane</keyword>
<comment type="subcellular location">
    <subcellularLocation>
        <location evidence="1">Membrane</location>
        <topology evidence="1">Multi-pass membrane protein</topology>
    </subcellularLocation>
</comment>
<evidence type="ECO:0000256" key="1">
    <source>
        <dbReference type="ARBA" id="ARBA00004141"/>
    </source>
</evidence>
<dbReference type="Proteomes" id="UP000284706">
    <property type="component" value="Unassembled WGS sequence"/>
</dbReference>
<dbReference type="GO" id="GO:0015165">
    <property type="term" value="F:pyrimidine nucleotide-sugar transmembrane transporter activity"/>
    <property type="evidence" value="ECO:0007669"/>
    <property type="project" value="InterPro"/>
</dbReference>
<evidence type="ECO:0000313" key="8">
    <source>
        <dbReference type="EMBL" id="PPQ68494.1"/>
    </source>
</evidence>
<feature type="transmembrane region" description="Helical" evidence="6">
    <location>
        <begin position="136"/>
        <end position="155"/>
    </location>
</feature>
<feature type="transmembrane region" description="Helical" evidence="6">
    <location>
        <begin position="109"/>
        <end position="130"/>
    </location>
</feature>
<dbReference type="PANTHER" id="PTHR13146">
    <property type="match status" value="1"/>
</dbReference>
<organism evidence="8 9">
    <name type="scientific">Gymnopilus dilepis</name>
    <dbReference type="NCBI Taxonomy" id="231916"/>
    <lineage>
        <taxon>Eukaryota</taxon>
        <taxon>Fungi</taxon>
        <taxon>Dikarya</taxon>
        <taxon>Basidiomycota</taxon>
        <taxon>Agaricomycotina</taxon>
        <taxon>Agaricomycetes</taxon>
        <taxon>Agaricomycetidae</taxon>
        <taxon>Agaricales</taxon>
        <taxon>Agaricineae</taxon>
        <taxon>Hymenogastraceae</taxon>
        <taxon>Gymnopilus</taxon>
    </lineage>
</organism>
<dbReference type="EMBL" id="NHYE01005594">
    <property type="protein sequence ID" value="PPQ68494.1"/>
    <property type="molecule type" value="Genomic_DNA"/>
</dbReference>
<feature type="chain" id="PRO_5019466862" description="EamA domain-containing protein" evidence="7">
    <location>
        <begin position="21"/>
        <end position="461"/>
    </location>
</feature>
<evidence type="ECO:0000313" key="9">
    <source>
        <dbReference type="Proteomes" id="UP000284706"/>
    </source>
</evidence>
<dbReference type="InterPro" id="IPR037185">
    <property type="entry name" value="EmrE-like"/>
</dbReference>
<feature type="transmembrane region" description="Helical" evidence="6">
    <location>
        <begin position="274"/>
        <end position="300"/>
    </location>
</feature>
<dbReference type="Pfam" id="PF04142">
    <property type="entry name" value="Nuc_sug_transp"/>
    <property type="match status" value="1"/>
</dbReference>
<feature type="transmembrane region" description="Helical" evidence="6">
    <location>
        <begin position="312"/>
        <end position="330"/>
    </location>
</feature>
<keyword evidence="9" id="KW-1185">Reference proteome</keyword>
<feature type="region of interest" description="Disordered" evidence="5">
    <location>
        <begin position="442"/>
        <end position="461"/>
    </location>
</feature>
<reference evidence="8 9" key="1">
    <citation type="journal article" date="2018" name="Evol. Lett.">
        <title>Horizontal gene cluster transfer increased hallucinogenic mushroom diversity.</title>
        <authorList>
            <person name="Reynolds H.T."/>
            <person name="Vijayakumar V."/>
            <person name="Gluck-Thaler E."/>
            <person name="Korotkin H.B."/>
            <person name="Matheny P.B."/>
            <person name="Slot J.C."/>
        </authorList>
    </citation>
    <scope>NUCLEOTIDE SEQUENCE [LARGE SCALE GENOMIC DNA]</scope>
    <source>
        <strain evidence="8 9">SRW20</strain>
    </source>
</reference>
<dbReference type="STRING" id="231916.A0A409VQG3"/>
<evidence type="ECO:0000256" key="7">
    <source>
        <dbReference type="SAM" id="SignalP"/>
    </source>
</evidence>
<comment type="caution">
    <text evidence="8">The sequence shown here is derived from an EMBL/GenBank/DDBJ whole genome shotgun (WGS) entry which is preliminary data.</text>
</comment>
<dbReference type="PANTHER" id="PTHR13146:SF0">
    <property type="entry name" value="SOLUTE CARRIER FAMILY 35 MEMBER F6"/>
    <property type="match status" value="1"/>
</dbReference>
<keyword evidence="3 6" id="KW-1133">Transmembrane helix</keyword>
<evidence type="ECO:0000256" key="2">
    <source>
        <dbReference type="ARBA" id="ARBA00022692"/>
    </source>
</evidence>
<sequence>MPSSLFVPFLLGGMILTGSSNSLWSKWQARHHLLKANDMQCVENCNDPDPSKHVLYEQPVWQTLQMFGFLPVLYTWLRSRRQSSVQLQEDSDQGSPKELTHTLNGWKVLLLWIPAACDLTATTLMNVGLLYTPVSIYQMTRGALVLFVGVFSVIFLRRRLWLYQWVSLIIVMSGVALVGYSGSLIKDSIKESVVHNLARALGLHHDPHVKATEEPEVTKVLVGVFFILFAQILFVSHPLNSRIAIYPCIFTLTEKILGRYSVSPLMAVGYEGLFGTISILMFVPILAMPSISALTPFFDLPRGWYQMIYTPTVLYSGIAIAISISLFNYFGLSVTRHVSATARSLTDTCRTLSIWLISLGLGWEKLVFPISVLQVIGFSLLFLFNNLVKPPPCLPGPYQEVPVVHIPDEEERESLLEETAALPADLGQSGFDVVPEGEHALAAHEHHAKKTSTSSVRSHQD</sequence>
<feature type="transmembrane region" description="Helical" evidence="6">
    <location>
        <begin position="162"/>
        <end position="182"/>
    </location>
</feature>
<name>A0A409VQG3_9AGAR</name>
<keyword evidence="7" id="KW-0732">Signal</keyword>
<feature type="transmembrane region" description="Helical" evidence="6">
    <location>
        <begin position="217"/>
        <end position="236"/>
    </location>
</feature>